<dbReference type="Proteomes" id="UP001589575">
    <property type="component" value="Unassembled WGS sequence"/>
</dbReference>
<reference evidence="1 2" key="1">
    <citation type="submission" date="2024-09" db="EMBL/GenBank/DDBJ databases">
        <authorList>
            <person name="Sun Q."/>
            <person name="Mori K."/>
        </authorList>
    </citation>
    <scope>NUCLEOTIDE SEQUENCE [LARGE SCALE GENOMIC DNA]</scope>
    <source>
        <strain evidence="1 2">CCM 7609</strain>
    </source>
</reference>
<evidence type="ECO:0000313" key="1">
    <source>
        <dbReference type="EMBL" id="MFB9074724.1"/>
    </source>
</evidence>
<evidence type="ECO:0000313" key="2">
    <source>
        <dbReference type="Proteomes" id="UP001589575"/>
    </source>
</evidence>
<comment type="caution">
    <text evidence="1">The sequence shown here is derived from an EMBL/GenBank/DDBJ whole genome shotgun (WGS) entry which is preliminary data.</text>
</comment>
<name>A0ABV5G752_9MICC</name>
<proteinExistence type="predicted"/>
<dbReference type="EMBL" id="JBHMFI010000002">
    <property type="protein sequence ID" value="MFB9074724.1"/>
    <property type="molecule type" value="Genomic_DNA"/>
</dbReference>
<gene>
    <name evidence="1" type="ORF">ACFFX0_27460</name>
</gene>
<protein>
    <submittedName>
        <fullName evidence="1">Uncharacterized protein</fullName>
    </submittedName>
</protein>
<sequence>MTIWPHWSHQDRSSCSASWGSGAVSGGRSACSCGGGGGWSTCGLGVDLGSCCGGVGTLSLSGVGSRAIQPTFAKLTSTQAWTSLPLIWIGPPSAG</sequence>
<keyword evidence="2" id="KW-1185">Reference proteome</keyword>
<organism evidence="1 2">
    <name type="scientific">Citricoccus parietis</name>
    <dbReference type="NCBI Taxonomy" id="592307"/>
    <lineage>
        <taxon>Bacteria</taxon>
        <taxon>Bacillati</taxon>
        <taxon>Actinomycetota</taxon>
        <taxon>Actinomycetes</taxon>
        <taxon>Micrococcales</taxon>
        <taxon>Micrococcaceae</taxon>
        <taxon>Citricoccus</taxon>
    </lineage>
</organism>
<accession>A0ABV5G752</accession>